<protein>
    <recommendedName>
        <fullName evidence="4">C2H2-type domain-containing protein</fullName>
    </recommendedName>
</protein>
<feature type="region of interest" description="Disordered" evidence="1">
    <location>
        <begin position="13"/>
        <end position="33"/>
    </location>
</feature>
<reference evidence="2 3" key="1">
    <citation type="submission" date="2024-03" db="EMBL/GenBank/DDBJ databases">
        <title>Genome-scale model development and genomic sequencing of the oleaginous clade Lipomyces.</title>
        <authorList>
            <consortium name="Lawrence Berkeley National Laboratory"/>
            <person name="Czajka J.J."/>
            <person name="Han Y."/>
            <person name="Kim J."/>
            <person name="Mondo S.J."/>
            <person name="Hofstad B.A."/>
            <person name="Robles A."/>
            <person name="Haridas S."/>
            <person name="Riley R."/>
            <person name="LaButti K."/>
            <person name="Pangilinan J."/>
            <person name="Andreopoulos W."/>
            <person name="Lipzen A."/>
            <person name="Yan J."/>
            <person name="Wang M."/>
            <person name="Ng V."/>
            <person name="Grigoriev I.V."/>
            <person name="Spatafora J.W."/>
            <person name="Magnuson J.K."/>
            <person name="Baker S.E."/>
            <person name="Pomraning K.R."/>
        </authorList>
    </citation>
    <scope>NUCLEOTIDE SEQUENCE [LARGE SCALE GENOMIC DNA]</scope>
    <source>
        <strain evidence="2 3">Phaff 52-87</strain>
    </source>
</reference>
<sequence>MDPFAALLDIHQDPTSTPLHSRGRSRSDAGLFQPDPSLLLTTTAYPSDDLALPQNQLSAASMATIFYTGDVALDLSAHAAQHGHSHLFSLGSIARRAHSVSVLDTRSLSPSISPALSRLSFDYDELVPELFPSSSQTTGFTLKDDYDIFSESFSNYSPTSTVSNPAPSSWQQQQFASQAQSGQTHSSHSVAMEEIFSFNPLSTEHSSAKNQFASPVSPHKLITNALPSAPAAQFSFIPATPVTIPATPVVNNNPSSDFFAAAAAASSSAQTPSDYYASPAALSPDFSSSAQESVAGTPSFCNEQLTPRSATNSPGAGSEETVDYNGRRRRIYTKTQFACNHCPRKFSIKDMDEYARHVEEFNIQREFKCPEPSCPWAKIGFQRKLEKDRHFTRKHGVPKYECRFWAGPGKEKFPGAKVCTTQWHADSGNRTRHEKSVHGYFVKTHRGRASLLEEVEMIKIPRRVRSNSGN</sequence>
<evidence type="ECO:0000256" key="1">
    <source>
        <dbReference type="SAM" id="MobiDB-lite"/>
    </source>
</evidence>
<gene>
    <name evidence="2" type="ORF">BZA70DRAFT_281108</name>
</gene>
<dbReference type="GeneID" id="90038581"/>
<evidence type="ECO:0000313" key="2">
    <source>
        <dbReference type="EMBL" id="KAK7204555.1"/>
    </source>
</evidence>
<accession>A0ABR1F3Y6</accession>
<dbReference type="EMBL" id="JBBJBU010000008">
    <property type="protein sequence ID" value="KAK7204555.1"/>
    <property type="molecule type" value="Genomic_DNA"/>
</dbReference>
<evidence type="ECO:0008006" key="4">
    <source>
        <dbReference type="Google" id="ProtNLM"/>
    </source>
</evidence>
<feature type="region of interest" description="Disordered" evidence="1">
    <location>
        <begin position="287"/>
        <end position="324"/>
    </location>
</feature>
<feature type="compositionally biased region" description="Polar residues" evidence="1">
    <location>
        <begin position="287"/>
        <end position="315"/>
    </location>
</feature>
<comment type="caution">
    <text evidence="2">The sequence shown here is derived from an EMBL/GenBank/DDBJ whole genome shotgun (WGS) entry which is preliminary data.</text>
</comment>
<evidence type="ECO:0000313" key="3">
    <source>
        <dbReference type="Proteomes" id="UP001498771"/>
    </source>
</evidence>
<organism evidence="2 3">
    <name type="scientific">Myxozyma melibiosi</name>
    <dbReference type="NCBI Taxonomy" id="54550"/>
    <lineage>
        <taxon>Eukaryota</taxon>
        <taxon>Fungi</taxon>
        <taxon>Dikarya</taxon>
        <taxon>Ascomycota</taxon>
        <taxon>Saccharomycotina</taxon>
        <taxon>Lipomycetes</taxon>
        <taxon>Lipomycetales</taxon>
        <taxon>Lipomycetaceae</taxon>
        <taxon>Myxozyma</taxon>
    </lineage>
</organism>
<dbReference type="RefSeq" id="XP_064767588.1">
    <property type="nucleotide sequence ID" value="XM_064913069.1"/>
</dbReference>
<proteinExistence type="predicted"/>
<dbReference type="Proteomes" id="UP001498771">
    <property type="component" value="Unassembled WGS sequence"/>
</dbReference>
<keyword evidence="3" id="KW-1185">Reference proteome</keyword>
<name>A0ABR1F3Y6_9ASCO</name>